<gene>
    <name evidence="2" type="ORF">JI741_16900</name>
</gene>
<name>A0ABS1KU63_9BACT</name>
<accession>A0ABS1KU63</accession>
<comment type="caution">
    <text evidence="2">The sequence shown here is derived from an EMBL/GenBank/DDBJ whole genome shotgun (WGS) entry which is preliminary data.</text>
</comment>
<organism evidence="2 3">
    <name type="scientific">Chryseolinea lacunae</name>
    <dbReference type="NCBI Taxonomy" id="2801331"/>
    <lineage>
        <taxon>Bacteria</taxon>
        <taxon>Pseudomonadati</taxon>
        <taxon>Bacteroidota</taxon>
        <taxon>Cytophagia</taxon>
        <taxon>Cytophagales</taxon>
        <taxon>Fulvivirgaceae</taxon>
        <taxon>Chryseolinea</taxon>
    </lineage>
</organism>
<feature type="signal peptide" evidence="1">
    <location>
        <begin position="1"/>
        <end position="19"/>
    </location>
</feature>
<evidence type="ECO:0000313" key="3">
    <source>
        <dbReference type="Proteomes" id="UP000613030"/>
    </source>
</evidence>
<sequence>MKKQLLVVVLVALCAASYAQTVLPSNMRAQNTLQQLDAISTNKDILYGIPMPPPQVIGDTYYKLYWSPTSLLLYTDKMVEGFPARYDIYADEVELRGKNGVRVMPSKLIKSFVWIDSVSKEPTYFVNAKDFLTESKAPLKGFFEVMAEGSVTLLKRMTVYVKKADYNAVLNVGNRDDKIMKESTLFYLKGSTALEVPSSKKKLLPVFGDKATAVEQYIKEKDLSLSKENDLKSVFAYYNTLVASN</sequence>
<dbReference type="RefSeq" id="WP_202011638.1">
    <property type="nucleotide sequence ID" value="NZ_JAERRB010000005.1"/>
</dbReference>
<evidence type="ECO:0000256" key="1">
    <source>
        <dbReference type="SAM" id="SignalP"/>
    </source>
</evidence>
<keyword evidence="3" id="KW-1185">Reference proteome</keyword>
<reference evidence="2 3" key="1">
    <citation type="submission" date="2021-01" db="EMBL/GenBank/DDBJ databases">
        <title>Chryseolinea sp. Jin1 Genome sequencing and assembly.</title>
        <authorList>
            <person name="Kim I."/>
        </authorList>
    </citation>
    <scope>NUCLEOTIDE SEQUENCE [LARGE SCALE GENOMIC DNA]</scope>
    <source>
        <strain evidence="2 3">Jin1</strain>
    </source>
</reference>
<evidence type="ECO:0000313" key="2">
    <source>
        <dbReference type="EMBL" id="MBL0742909.1"/>
    </source>
</evidence>
<keyword evidence="1" id="KW-0732">Signal</keyword>
<feature type="chain" id="PRO_5046070352" evidence="1">
    <location>
        <begin position="20"/>
        <end position="245"/>
    </location>
</feature>
<dbReference type="EMBL" id="JAERRB010000005">
    <property type="protein sequence ID" value="MBL0742909.1"/>
    <property type="molecule type" value="Genomic_DNA"/>
</dbReference>
<proteinExistence type="predicted"/>
<dbReference type="Proteomes" id="UP000613030">
    <property type="component" value="Unassembled WGS sequence"/>
</dbReference>
<protein>
    <submittedName>
        <fullName evidence="2">Uncharacterized protein</fullName>
    </submittedName>
</protein>